<dbReference type="GO" id="GO:0004113">
    <property type="term" value="F:2',3'-cyclic-nucleotide 3'-phosphodiesterase activity"/>
    <property type="evidence" value="ECO:0007669"/>
    <property type="project" value="InterPro"/>
</dbReference>
<dbReference type="NCBIfam" id="NF011704">
    <property type="entry name" value="PRK15124.1"/>
    <property type="match status" value="1"/>
</dbReference>
<dbReference type="EMBL" id="CP015581">
    <property type="protein sequence ID" value="ARU99146.1"/>
    <property type="molecule type" value="Genomic_DNA"/>
</dbReference>
<accession>A0A1Y0LM73</accession>
<dbReference type="Gene3D" id="3.90.1140.10">
    <property type="entry name" value="Cyclic phosphodiesterase"/>
    <property type="match status" value="1"/>
</dbReference>
<dbReference type="GO" id="GO:0008664">
    <property type="term" value="F:RNA 2',3'-cyclic 3'-phosphodiesterase activity"/>
    <property type="evidence" value="ECO:0007669"/>
    <property type="project" value="InterPro"/>
</dbReference>
<protein>
    <submittedName>
        <fullName evidence="2">2'-5' RNA ligase</fullName>
    </submittedName>
</protein>
<dbReference type="GO" id="GO:0016874">
    <property type="term" value="F:ligase activity"/>
    <property type="evidence" value="ECO:0007669"/>
    <property type="project" value="UniProtKB-KW"/>
</dbReference>
<dbReference type="Proteomes" id="UP000195814">
    <property type="component" value="Chromosome"/>
</dbReference>
<dbReference type="EMBL" id="CP015579">
    <property type="protein sequence ID" value="ARU95107.1"/>
    <property type="molecule type" value="Genomic_DNA"/>
</dbReference>
<name>A0A1Y0LM73_TATCI</name>
<dbReference type="OrthoDB" id="7061261at2"/>
<evidence type="ECO:0000313" key="2">
    <source>
        <dbReference type="EMBL" id="ARU95107.1"/>
    </source>
</evidence>
<organism evidence="2 5">
    <name type="scientific">Tatumella citrea</name>
    <name type="common">Pantoea citrea</name>
    <dbReference type="NCBI Taxonomy" id="53336"/>
    <lineage>
        <taxon>Bacteria</taxon>
        <taxon>Pseudomonadati</taxon>
        <taxon>Pseudomonadota</taxon>
        <taxon>Gammaproteobacteria</taxon>
        <taxon>Enterobacterales</taxon>
        <taxon>Erwiniaceae</taxon>
        <taxon>Tatumella</taxon>
    </lineage>
</organism>
<gene>
    <name evidence="2" type="ORF">A7K98_15975</name>
    <name evidence="3" type="ORF">A7K99_15960</name>
</gene>
<evidence type="ECO:0000313" key="5">
    <source>
        <dbReference type="Proteomes" id="UP000195814"/>
    </source>
</evidence>
<dbReference type="Pfam" id="PF13563">
    <property type="entry name" value="2_5_RNA_ligase2"/>
    <property type="match status" value="1"/>
</dbReference>
<dbReference type="NCBIfam" id="TIGR02258">
    <property type="entry name" value="2_5_ligase"/>
    <property type="match status" value="1"/>
</dbReference>
<evidence type="ECO:0000256" key="1">
    <source>
        <dbReference type="ARBA" id="ARBA00022801"/>
    </source>
</evidence>
<reference evidence="4 5" key="1">
    <citation type="submission" date="2016-05" db="EMBL/GenBank/DDBJ databases">
        <title>Complete genome sequence of two 2,5-diketo-D-glunonic acid producing strain Tatumella citrea.</title>
        <authorList>
            <person name="Duan C."/>
            <person name="Yang J."/>
            <person name="Yang S."/>
        </authorList>
    </citation>
    <scope>NUCLEOTIDE SEQUENCE [LARGE SCALE GENOMIC DNA]</scope>
    <source>
        <strain evidence="3 4">ATCC 39140</strain>
        <strain evidence="2 5">DSM 13699</strain>
    </source>
</reference>
<dbReference type="PANTHER" id="PTHR35561:SF1">
    <property type="entry name" value="RNA 2',3'-CYCLIC PHOSPHODIESTERASE"/>
    <property type="match status" value="1"/>
</dbReference>
<evidence type="ECO:0000313" key="3">
    <source>
        <dbReference type="EMBL" id="ARU99146.1"/>
    </source>
</evidence>
<keyword evidence="1" id="KW-0378">Hydrolase</keyword>
<proteinExistence type="predicted"/>
<dbReference type="InterPro" id="IPR009097">
    <property type="entry name" value="Cyclic_Pdiesterase"/>
</dbReference>
<evidence type="ECO:0000313" key="4">
    <source>
        <dbReference type="Proteomes" id="UP000195729"/>
    </source>
</evidence>
<dbReference type="AlphaFoldDB" id="A0A1Y0LM73"/>
<dbReference type="SUPFAM" id="SSF55144">
    <property type="entry name" value="LigT-like"/>
    <property type="match status" value="1"/>
</dbReference>
<keyword evidence="2" id="KW-0436">Ligase</keyword>
<dbReference type="PANTHER" id="PTHR35561">
    <property type="entry name" value="RNA 2',3'-CYCLIC PHOSPHODIESTERASE"/>
    <property type="match status" value="1"/>
</dbReference>
<sequence>MTGQHYFFAIQLPTELQKSLVHWRAENFPADSGRPVPAAAMMLTLAWLGEISDTTLRRLQQQAARIQQPDFMLTLNDAGHWPRSGSVWLGCRPAPRELLKLGALLRSQAARQGCQQSTGDFHPHVRILHHAFSRVHLPPAGFRWQFPVTQFSLMSAGASGRKAAHRCVATFPLQTHLQP</sequence>
<keyword evidence="4" id="KW-1185">Reference proteome</keyword>
<dbReference type="KEGG" id="tci:A7K98_15975"/>
<dbReference type="Proteomes" id="UP000195729">
    <property type="component" value="Chromosome"/>
</dbReference>
<dbReference type="RefSeq" id="WP_087489470.1">
    <property type="nucleotide sequence ID" value="NZ_CP015579.1"/>
</dbReference>
<dbReference type="InterPro" id="IPR004175">
    <property type="entry name" value="RNA_CPDase"/>
</dbReference>